<evidence type="ECO:0000313" key="2">
    <source>
        <dbReference type="EMBL" id="GEO24113.1"/>
    </source>
</evidence>
<organism evidence="2 3">
    <name type="scientific">Cyclobacterium qasimii</name>
    <dbReference type="NCBI Taxonomy" id="1350429"/>
    <lineage>
        <taxon>Bacteria</taxon>
        <taxon>Pseudomonadati</taxon>
        <taxon>Bacteroidota</taxon>
        <taxon>Cytophagia</taxon>
        <taxon>Cytophagales</taxon>
        <taxon>Cyclobacteriaceae</taxon>
        <taxon>Cyclobacterium</taxon>
    </lineage>
</organism>
<dbReference type="Pfam" id="PF00903">
    <property type="entry name" value="Glyoxalase"/>
    <property type="match status" value="1"/>
</dbReference>
<dbReference type="InterPro" id="IPR037523">
    <property type="entry name" value="VOC_core"/>
</dbReference>
<dbReference type="EMBL" id="BJYV01000038">
    <property type="protein sequence ID" value="GEO24113.1"/>
    <property type="molecule type" value="Genomic_DNA"/>
</dbReference>
<accession>A0A512CIT2</accession>
<dbReference type="SUPFAM" id="SSF54593">
    <property type="entry name" value="Glyoxalase/Bleomycin resistance protein/Dihydroxybiphenyl dioxygenase"/>
    <property type="match status" value="1"/>
</dbReference>
<reference evidence="2 3" key="1">
    <citation type="submission" date="2019-07" db="EMBL/GenBank/DDBJ databases">
        <title>Whole genome shotgun sequence of Cyclobacterium qasimii NBRC 106168.</title>
        <authorList>
            <person name="Hosoyama A."/>
            <person name="Uohara A."/>
            <person name="Ohji S."/>
            <person name="Ichikawa N."/>
        </authorList>
    </citation>
    <scope>NUCLEOTIDE SEQUENCE [LARGE SCALE GENOMIC DNA]</scope>
    <source>
        <strain evidence="2 3">NBRC 106168</strain>
    </source>
</reference>
<sequence>MSESVQIKFNHYAIYARNLEETNDFYSEVIGLQKIEDPFKDHLHTWFDIGHGLSVHVIAREQPWKEQKVDRTNHICFCVKDLEGFMEKLNKHEVPFGDSKGSNGKVNLRPDGIRQIFFQDPNGYWLEINDDV</sequence>
<evidence type="ECO:0000313" key="3">
    <source>
        <dbReference type="Proteomes" id="UP000321301"/>
    </source>
</evidence>
<dbReference type="InterPro" id="IPR029068">
    <property type="entry name" value="Glyas_Bleomycin-R_OHBP_Dase"/>
</dbReference>
<dbReference type="Proteomes" id="UP000321301">
    <property type="component" value="Unassembled WGS sequence"/>
</dbReference>
<gene>
    <name evidence="2" type="ORF">CQA01_46470</name>
</gene>
<feature type="domain" description="VOC" evidence="1">
    <location>
        <begin position="8"/>
        <end position="131"/>
    </location>
</feature>
<dbReference type="PANTHER" id="PTHR46142">
    <property type="match status" value="1"/>
</dbReference>
<dbReference type="RefSeq" id="WP_020891843.1">
    <property type="nucleotide sequence ID" value="NZ_BJYV01000038.1"/>
</dbReference>
<proteinExistence type="predicted"/>
<name>A0A512CIT2_9BACT</name>
<evidence type="ECO:0000259" key="1">
    <source>
        <dbReference type="PROSITE" id="PS51819"/>
    </source>
</evidence>
<dbReference type="InterPro" id="IPR004360">
    <property type="entry name" value="Glyas_Fos-R_dOase_dom"/>
</dbReference>
<dbReference type="PROSITE" id="PS51819">
    <property type="entry name" value="VOC"/>
    <property type="match status" value="1"/>
</dbReference>
<dbReference type="PANTHER" id="PTHR46142:SF3">
    <property type="entry name" value="F18B13.24 PROTEIN"/>
    <property type="match status" value="1"/>
</dbReference>
<comment type="caution">
    <text evidence="2">The sequence shown here is derived from an EMBL/GenBank/DDBJ whole genome shotgun (WGS) entry which is preliminary data.</text>
</comment>
<dbReference type="AlphaFoldDB" id="A0A512CIT2"/>
<protein>
    <recommendedName>
        <fullName evidence="1">VOC domain-containing protein</fullName>
    </recommendedName>
</protein>
<keyword evidence="3" id="KW-1185">Reference proteome</keyword>
<dbReference type="Gene3D" id="3.10.180.10">
    <property type="entry name" value="2,3-Dihydroxybiphenyl 1,2-Dioxygenase, domain 1"/>
    <property type="match status" value="1"/>
</dbReference>